<feature type="signal peptide" evidence="2">
    <location>
        <begin position="1"/>
        <end position="18"/>
    </location>
</feature>
<proteinExistence type="predicted"/>
<keyword evidence="4" id="KW-1185">Reference proteome</keyword>
<protein>
    <submittedName>
        <fullName evidence="3">Uncharacterized protein</fullName>
    </submittedName>
</protein>
<feature type="compositionally biased region" description="Low complexity" evidence="1">
    <location>
        <begin position="390"/>
        <end position="405"/>
    </location>
</feature>
<gene>
    <name evidence="3" type="ORF">AWC38_SpisGene1620</name>
</gene>
<sequence>MRKSVILILLMLIAICAAKLSKSNKHKDEKSKTTKVIDTKKHKDELKKHKAKNEQKDSSKKHLKDAKKKQDLKKKDKKPKISEDKATNKTATNKTETVEKKENSTKAILSQNPPADCQNIIDDYSKGKLLMYEYKIQINRCMKKAKGDADGTADADTKSALLRPDSEPTEDTDQAVNVRPYSTEEQKQDFDQDFDTGHSDFSAHDNDNDDDYKDDDDSSDDYDEPEENAAKKMQVPAAARYQAPVLPAQNYNMPAQQPEIPGQQAAFYYPNTAQTPYNGAPVQNPVLDQTQAAFAPNPMNQYPANPAPFQAGDPNMGMNAVAKNTIPDNTQTQQPPASQANAVFDQWRASSFGAAAATKDEIPSAPVAPSNDQFAEFMKLQASTGNAAEASPVSQQAAMPAAMQQRSDVPQQPSLFPAQPQLPNTVPSPSQAFYMQPEERGDFPENP</sequence>
<feature type="region of interest" description="Disordered" evidence="1">
    <location>
        <begin position="147"/>
        <end position="236"/>
    </location>
</feature>
<feature type="region of interest" description="Disordered" evidence="1">
    <location>
        <begin position="22"/>
        <end position="116"/>
    </location>
</feature>
<dbReference type="AlphaFoldDB" id="A0A2B4SXG8"/>
<evidence type="ECO:0000313" key="4">
    <source>
        <dbReference type="Proteomes" id="UP000225706"/>
    </source>
</evidence>
<evidence type="ECO:0000256" key="2">
    <source>
        <dbReference type="SAM" id="SignalP"/>
    </source>
</evidence>
<feature type="region of interest" description="Disordered" evidence="1">
    <location>
        <begin position="383"/>
        <end position="447"/>
    </location>
</feature>
<dbReference type="EMBL" id="LSMT01000011">
    <property type="protein sequence ID" value="PFX33570.1"/>
    <property type="molecule type" value="Genomic_DNA"/>
</dbReference>
<evidence type="ECO:0000313" key="3">
    <source>
        <dbReference type="EMBL" id="PFX33570.1"/>
    </source>
</evidence>
<comment type="caution">
    <text evidence="3">The sequence shown here is derived from an EMBL/GenBank/DDBJ whole genome shotgun (WGS) entry which is preliminary data.</text>
</comment>
<reference evidence="4" key="1">
    <citation type="journal article" date="2017" name="bioRxiv">
        <title>Comparative analysis of the genomes of Stylophora pistillata and Acropora digitifera provides evidence for extensive differences between species of corals.</title>
        <authorList>
            <person name="Voolstra C.R."/>
            <person name="Li Y."/>
            <person name="Liew Y.J."/>
            <person name="Baumgarten S."/>
            <person name="Zoccola D."/>
            <person name="Flot J.-F."/>
            <person name="Tambutte S."/>
            <person name="Allemand D."/>
            <person name="Aranda M."/>
        </authorList>
    </citation>
    <scope>NUCLEOTIDE SEQUENCE [LARGE SCALE GENOMIC DNA]</scope>
</reference>
<feature type="compositionally biased region" description="Polar residues" evidence="1">
    <location>
        <begin position="421"/>
        <end position="433"/>
    </location>
</feature>
<feature type="compositionally biased region" description="Basic and acidic residues" evidence="1">
    <location>
        <begin position="437"/>
        <end position="447"/>
    </location>
</feature>
<name>A0A2B4SXG8_STYPI</name>
<organism evidence="3 4">
    <name type="scientific">Stylophora pistillata</name>
    <name type="common">Smooth cauliflower coral</name>
    <dbReference type="NCBI Taxonomy" id="50429"/>
    <lineage>
        <taxon>Eukaryota</taxon>
        <taxon>Metazoa</taxon>
        <taxon>Cnidaria</taxon>
        <taxon>Anthozoa</taxon>
        <taxon>Hexacorallia</taxon>
        <taxon>Scleractinia</taxon>
        <taxon>Astrocoeniina</taxon>
        <taxon>Pocilloporidae</taxon>
        <taxon>Stylophora</taxon>
    </lineage>
</organism>
<dbReference type="Proteomes" id="UP000225706">
    <property type="component" value="Unassembled WGS sequence"/>
</dbReference>
<evidence type="ECO:0000256" key="1">
    <source>
        <dbReference type="SAM" id="MobiDB-lite"/>
    </source>
</evidence>
<feature type="compositionally biased region" description="Basic and acidic residues" evidence="1">
    <location>
        <begin position="182"/>
        <end position="206"/>
    </location>
</feature>
<feature type="compositionally biased region" description="Acidic residues" evidence="1">
    <location>
        <begin position="207"/>
        <end position="227"/>
    </location>
</feature>
<feature type="compositionally biased region" description="Basic and acidic residues" evidence="1">
    <location>
        <begin position="26"/>
        <end position="60"/>
    </location>
</feature>
<accession>A0A2B4SXG8</accession>
<feature type="chain" id="PRO_5012857798" evidence="2">
    <location>
        <begin position="19"/>
        <end position="447"/>
    </location>
</feature>
<dbReference type="OrthoDB" id="5984622at2759"/>
<keyword evidence="2" id="KW-0732">Signal</keyword>
<feature type="compositionally biased region" description="Basic residues" evidence="1">
    <location>
        <begin position="61"/>
        <end position="78"/>
    </location>
</feature>